<dbReference type="Proteomes" id="UP000434209">
    <property type="component" value="Chromosome 1"/>
</dbReference>
<reference evidence="2 3" key="1">
    <citation type="submission" date="2019-12" db="EMBL/GenBank/DDBJ databases">
        <title>Paraburkholderia acidiphila 7Q-K02 sp. nov and Paraburkholderia acidisoli DHF22 sp. nov., two strains isolated from forest soil.</title>
        <authorList>
            <person name="Gao Z."/>
            <person name="Qiu L."/>
        </authorList>
    </citation>
    <scope>NUCLEOTIDE SEQUENCE [LARGE SCALE GENOMIC DNA]</scope>
    <source>
        <strain evidence="2 3">7Q-K02</strain>
    </source>
</reference>
<name>A0A7Z2J789_9BURK</name>
<keyword evidence="3" id="KW-1185">Reference proteome</keyword>
<accession>A0A7Z2J789</accession>
<feature type="compositionally biased region" description="Basic residues" evidence="1">
    <location>
        <begin position="125"/>
        <end position="134"/>
    </location>
</feature>
<dbReference type="Gene3D" id="3.30.2020.40">
    <property type="entry name" value="Uncharacterised protein PF10387, DUF2442"/>
    <property type="match status" value="1"/>
</dbReference>
<dbReference type="OrthoDB" id="8563470at2"/>
<dbReference type="EMBL" id="CP046909">
    <property type="protein sequence ID" value="QGZ53901.1"/>
    <property type="molecule type" value="Genomic_DNA"/>
</dbReference>
<feature type="region of interest" description="Disordered" evidence="1">
    <location>
        <begin position="109"/>
        <end position="161"/>
    </location>
</feature>
<dbReference type="RefSeq" id="WP_158757061.1">
    <property type="nucleotide sequence ID" value="NZ_CP046909.1"/>
</dbReference>
<dbReference type="InterPro" id="IPR018841">
    <property type="entry name" value="DUF2442"/>
</dbReference>
<organism evidence="2 3">
    <name type="scientific">Paraburkholderia acidiphila</name>
    <dbReference type="NCBI Taxonomy" id="2571747"/>
    <lineage>
        <taxon>Bacteria</taxon>
        <taxon>Pseudomonadati</taxon>
        <taxon>Pseudomonadota</taxon>
        <taxon>Betaproteobacteria</taxon>
        <taxon>Burkholderiales</taxon>
        <taxon>Burkholderiaceae</taxon>
        <taxon>Paraburkholderia</taxon>
    </lineage>
</organism>
<evidence type="ECO:0000313" key="2">
    <source>
        <dbReference type="EMBL" id="QGZ53901.1"/>
    </source>
</evidence>
<evidence type="ECO:0000313" key="3">
    <source>
        <dbReference type="Proteomes" id="UP000434209"/>
    </source>
</evidence>
<protein>
    <submittedName>
        <fullName evidence="2">DUF2442 domain-containing protein</fullName>
    </submittedName>
</protein>
<dbReference type="KEGG" id="pacp:FAZ97_02675"/>
<dbReference type="AlphaFoldDB" id="A0A7Z2J789"/>
<sequence length="161" mass="16976">MVSISKTQFAAAREAGAQSPVAVSARYSRVRARLEIEFANGVAIGVPVALIQELQSLERAPTAAQLTEVEIWGGGQSLYFPRLDLLLWAPGLLQGVFGTQEWMRELARAMGSSTSPAKAAAARANGRKGGRPRKQPADRSNDEPDDEPADPGGAPPGVQAA</sequence>
<gene>
    <name evidence="2" type="ORF">FAZ97_02675</name>
</gene>
<evidence type="ECO:0000256" key="1">
    <source>
        <dbReference type="SAM" id="MobiDB-lite"/>
    </source>
</evidence>
<proteinExistence type="predicted"/>
<dbReference type="Pfam" id="PF10387">
    <property type="entry name" value="DUF2442"/>
    <property type="match status" value="1"/>
</dbReference>